<proteinExistence type="predicted"/>
<feature type="region of interest" description="Disordered" evidence="1">
    <location>
        <begin position="1"/>
        <end position="54"/>
    </location>
</feature>
<gene>
    <name evidence="2" type="ORF">KHQ06_33695</name>
</gene>
<dbReference type="EMBL" id="CP074371">
    <property type="protein sequence ID" value="QVI20968.1"/>
    <property type="molecule type" value="Genomic_DNA"/>
</dbReference>
<accession>A0ABX8CM15</accession>
<dbReference type="Proteomes" id="UP000683310">
    <property type="component" value="Chromosome"/>
</dbReference>
<keyword evidence="3" id="KW-1185">Reference proteome</keyword>
<name>A0ABX8CM15_9NOCA</name>
<evidence type="ECO:0000256" key="1">
    <source>
        <dbReference type="SAM" id="MobiDB-lite"/>
    </source>
</evidence>
<dbReference type="RefSeq" id="WP_213557074.1">
    <property type="nucleotide sequence ID" value="NZ_JBHZDI010000046.1"/>
</dbReference>
<protein>
    <submittedName>
        <fullName evidence="2">Uncharacterized protein</fullName>
    </submittedName>
</protein>
<reference evidence="2 3" key="1">
    <citation type="submission" date="2021-04" db="EMBL/GenBank/DDBJ databases">
        <title>Nocardia tengchongensis.</title>
        <authorList>
            <person name="Zhuang k."/>
            <person name="Ran Y."/>
            <person name="Li W."/>
        </authorList>
    </citation>
    <scope>NUCLEOTIDE SEQUENCE [LARGE SCALE GENOMIC DNA]</scope>
    <source>
        <strain evidence="2 3">CFH S0057</strain>
    </source>
</reference>
<evidence type="ECO:0000313" key="2">
    <source>
        <dbReference type="EMBL" id="QVI20968.1"/>
    </source>
</evidence>
<evidence type="ECO:0000313" key="3">
    <source>
        <dbReference type="Proteomes" id="UP000683310"/>
    </source>
</evidence>
<sequence length="54" mass="5685">MADMRTKTRAPWKGAGVTGPAGLSAVRSEPAPTALERFGFGGEDEPPSRGPRLF</sequence>
<organism evidence="2 3">
    <name type="scientific">Nocardia tengchongensis</name>
    <dbReference type="NCBI Taxonomy" id="2055889"/>
    <lineage>
        <taxon>Bacteria</taxon>
        <taxon>Bacillati</taxon>
        <taxon>Actinomycetota</taxon>
        <taxon>Actinomycetes</taxon>
        <taxon>Mycobacteriales</taxon>
        <taxon>Nocardiaceae</taxon>
        <taxon>Nocardia</taxon>
    </lineage>
</organism>